<dbReference type="PROSITE" id="PS50180">
    <property type="entry name" value="GAE"/>
    <property type="match status" value="1"/>
</dbReference>
<dbReference type="PANTHER" id="PTHR45905:SF2">
    <property type="entry name" value="ADP-RIBOSYLATION FACTOR-BINDING PROTEIN GGA2"/>
    <property type="match status" value="1"/>
</dbReference>
<dbReference type="GeneTree" id="ENSGT00940000159613"/>
<feature type="compositionally biased region" description="Polar residues" evidence="10">
    <location>
        <begin position="470"/>
        <end position="481"/>
    </location>
</feature>
<dbReference type="GO" id="GO:0006886">
    <property type="term" value="P:intracellular protein transport"/>
    <property type="evidence" value="ECO:0007669"/>
    <property type="project" value="InterPro"/>
</dbReference>
<keyword evidence="9" id="KW-0472">Membrane</keyword>
<feature type="domain" description="GAT" evidence="13">
    <location>
        <begin position="178"/>
        <end position="305"/>
    </location>
</feature>
<dbReference type="SUPFAM" id="SSF89009">
    <property type="entry name" value="GAT-like domain"/>
    <property type="match status" value="1"/>
</dbReference>
<dbReference type="InterPro" id="IPR013041">
    <property type="entry name" value="Clathrin_app_Ig-like_sf"/>
</dbReference>
<comment type="subcellular location">
    <subcellularLocation>
        <location evidence="2">Early endosome membrane</location>
        <topology evidence="2">Peripheral membrane protein</topology>
    </subcellularLocation>
    <subcellularLocation>
        <location evidence="1">Golgi apparatus</location>
        <location evidence="1">trans-Golgi network membrane</location>
        <topology evidence="1">Peripheral membrane protein</topology>
    </subcellularLocation>
</comment>
<evidence type="ECO:0000256" key="10">
    <source>
        <dbReference type="SAM" id="MobiDB-lite"/>
    </source>
</evidence>
<dbReference type="GO" id="GO:0043001">
    <property type="term" value="P:Golgi to plasma membrane protein transport"/>
    <property type="evidence" value="ECO:0007669"/>
    <property type="project" value="Ensembl"/>
</dbReference>
<dbReference type="Pfam" id="PF03127">
    <property type="entry name" value="GAT"/>
    <property type="match status" value="1"/>
</dbReference>
<dbReference type="PROSITE" id="PS50909">
    <property type="entry name" value="GAT"/>
    <property type="match status" value="1"/>
</dbReference>
<dbReference type="InterPro" id="IPR004152">
    <property type="entry name" value="GAT_dom"/>
</dbReference>
<dbReference type="Gene3D" id="1.20.5.170">
    <property type="match status" value="1"/>
</dbReference>
<keyword evidence="5" id="KW-0967">Endosome</keyword>
<protein>
    <submittedName>
        <fullName evidence="14">Golgi associated, gamma adaptin ear containing, ARF binding protein 2</fullName>
    </submittedName>
</protein>
<keyword evidence="15" id="KW-1185">Reference proteome</keyword>
<dbReference type="Pfam" id="PF18308">
    <property type="entry name" value="GGA_N-GAT"/>
    <property type="match status" value="1"/>
</dbReference>
<dbReference type="PANTHER" id="PTHR45905">
    <property type="entry name" value="GOLGI-LOCALIZED, GAMMA-ADAPTIN EAR CONTAINING, ARF BINDING PROTEIN"/>
    <property type="match status" value="1"/>
</dbReference>
<dbReference type="OMA" id="NCCKEKK"/>
<evidence type="ECO:0000313" key="14">
    <source>
        <dbReference type="Ensembl" id="ENSVURP00010018232.1"/>
    </source>
</evidence>
<dbReference type="InterPro" id="IPR027422">
    <property type="entry name" value="GGA1-3"/>
</dbReference>
<feature type="domain" description="GAE" evidence="12">
    <location>
        <begin position="511"/>
        <end position="632"/>
    </location>
</feature>
<proteinExistence type="inferred from homology"/>
<dbReference type="InterPro" id="IPR041198">
    <property type="entry name" value="GGA_N-GAT"/>
</dbReference>
<feature type="region of interest" description="Disordered" evidence="10">
    <location>
        <begin position="405"/>
        <end position="431"/>
    </location>
</feature>
<evidence type="ECO:0000256" key="5">
    <source>
        <dbReference type="ARBA" id="ARBA00022753"/>
    </source>
</evidence>
<evidence type="ECO:0000256" key="7">
    <source>
        <dbReference type="ARBA" id="ARBA00022927"/>
    </source>
</evidence>
<keyword evidence="6" id="KW-0832">Ubl conjugation</keyword>
<dbReference type="Gene3D" id="2.60.40.1230">
    <property type="match status" value="1"/>
</dbReference>
<evidence type="ECO:0000256" key="6">
    <source>
        <dbReference type="ARBA" id="ARBA00022843"/>
    </source>
</evidence>
<dbReference type="InterPro" id="IPR038425">
    <property type="entry name" value="GAT_sf"/>
</dbReference>
<dbReference type="InterPro" id="IPR008153">
    <property type="entry name" value="GAE_dom"/>
</dbReference>
<dbReference type="Pfam" id="PF00790">
    <property type="entry name" value="VHS"/>
    <property type="match status" value="1"/>
</dbReference>
<dbReference type="RefSeq" id="XP_027695064.1">
    <property type="nucleotide sequence ID" value="XM_027839263.1"/>
</dbReference>
<feature type="region of interest" description="Disordered" evidence="10">
    <location>
        <begin position="467"/>
        <end position="491"/>
    </location>
</feature>
<reference evidence="14" key="3">
    <citation type="submission" date="2025-09" db="UniProtKB">
        <authorList>
            <consortium name="Ensembl"/>
        </authorList>
    </citation>
    <scope>IDENTIFICATION</scope>
</reference>
<sequence>MAAAEGVTGPTGMAALELWLNKATDPSMPEENWSCIQCFCDRVNTEPNGPSHAPWLLAHKIQSPQEREALHALTVLEVCMNYCGEKFHGEVAKFRFLNELIKVLSPKYLGSWTTDKVKSRIIEIMFSWTVWFPEDIKIRDAYHMLKKQGIIKQDPKLPVDKILPPPSPRPKSSIFDADEEKSKLLTRLLKSNHPEDLQAANRLIKTLIKEEQEKSEKVSKRISTVQEVHSNVKLMKEMLSNCQGPKLEQLDLKSLQGLYEKCEKLRPTLFRLASDTVDDDEALAEILQANDILTQGVLLYKQVVEGQVNAGNMVPSTVTSSTQGELPASQALQNKESSIKSYALIDFSELDSESGVPSQQCELMSSCLLEKELATLGLSDVPATHKTSSDFDVLQIAPENGCLEEGNVSSSTLAKKPLPGRADQTNGSQGSCQEKKLLLDLSAPQISLIPDLSSTLNFLHQKTLPKDSPVGTNSFPEQSWETRPGDTPSPSTALNKSLAQVFVPLESIKPSDLPPITVYDRNGFKVLLHFSQAGPPGFPEVQVLLLSMLSTAPQPVWDIVFQVAVPKAMRVKLQPASSSKLPAFSPLLPPAVISQVLLLANPHKEPVRLRYKLTFTQGGKPFSEVGEVSDFPDPALWSTV</sequence>
<dbReference type="Ensembl" id="ENSVURT00010020719.1">
    <property type="protein sequence ID" value="ENSVURP00010018232.1"/>
    <property type="gene ID" value="ENSVURG00010013907.1"/>
</dbReference>
<keyword evidence="8" id="KW-0333">Golgi apparatus</keyword>
<accession>A0A4X2LB30</accession>
<dbReference type="STRING" id="29139.ENSVURP00010018232"/>
<dbReference type="GO" id="GO:0005802">
    <property type="term" value="C:trans-Golgi network"/>
    <property type="evidence" value="ECO:0007669"/>
    <property type="project" value="Ensembl"/>
</dbReference>
<evidence type="ECO:0000256" key="4">
    <source>
        <dbReference type="ARBA" id="ARBA00022448"/>
    </source>
</evidence>
<dbReference type="InterPro" id="IPR008942">
    <property type="entry name" value="ENTH_VHS"/>
</dbReference>
<dbReference type="InterPro" id="IPR008152">
    <property type="entry name" value="Clathrin_a/b/g-adaptin_app_Ig"/>
</dbReference>
<comment type="similarity">
    <text evidence="3">Belongs to the GGA protein family.</text>
</comment>
<dbReference type="GO" id="GO:0030136">
    <property type="term" value="C:clathrin-coated vesicle"/>
    <property type="evidence" value="ECO:0007669"/>
    <property type="project" value="Ensembl"/>
</dbReference>
<dbReference type="Proteomes" id="UP000314987">
    <property type="component" value="Unassembled WGS sequence"/>
</dbReference>
<evidence type="ECO:0000256" key="8">
    <source>
        <dbReference type="ARBA" id="ARBA00023034"/>
    </source>
</evidence>
<evidence type="ECO:0000259" key="11">
    <source>
        <dbReference type="PROSITE" id="PS50179"/>
    </source>
</evidence>
<gene>
    <name evidence="14" type="primary">GGA2</name>
</gene>
<dbReference type="SUPFAM" id="SSF48464">
    <property type="entry name" value="ENTH/VHS domain"/>
    <property type="match status" value="1"/>
</dbReference>
<name>A0A4X2LB30_VOMUR</name>
<dbReference type="FunFam" id="1.25.40.90:FF:000011">
    <property type="entry name" value="ADP-ribosylation factor-binding protein GGA3 isoform X1"/>
    <property type="match status" value="1"/>
</dbReference>
<keyword evidence="4" id="KW-0813">Transport</keyword>
<dbReference type="CDD" id="cd14239">
    <property type="entry name" value="GAT_GGA1_GGA2"/>
    <property type="match status" value="1"/>
</dbReference>
<keyword evidence="7" id="KW-0653">Protein transport</keyword>
<dbReference type="Gene3D" id="1.20.58.160">
    <property type="match status" value="1"/>
</dbReference>
<dbReference type="GO" id="GO:0035091">
    <property type="term" value="F:phosphatidylinositol binding"/>
    <property type="evidence" value="ECO:0007669"/>
    <property type="project" value="InterPro"/>
</dbReference>
<evidence type="ECO:0000259" key="12">
    <source>
        <dbReference type="PROSITE" id="PS50180"/>
    </source>
</evidence>
<evidence type="ECO:0000256" key="3">
    <source>
        <dbReference type="ARBA" id="ARBA00008099"/>
    </source>
</evidence>
<dbReference type="CTD" id="23062"/>
<dbReference type="GO" id="GO:0031267">
    <property type="term" value="F:small GTPase binding"/>
    <property type="evidence" value="ECO:0007669"/>
    <property type="project" value="Ensembl"/>
</dbReference>
<reference evidence="15" key="1">
    <citation type="submission" date="2018-12" db="EMBL/GenBank/DDBJ databases">
        <authorList>
            <person name="Yazar S."/>
        </authorList>
    </citation>
    <scope>NUCLEOTIDE SEQUENCE [LARGE SCALE GENOMIC DNA]</scope>
</reference>
<dbReference type="Gene3D" id="1.25.40.90">
    <property type="match status" value="1"/>
</dbReference>
<evidence type="ECO:0000313" key="15">
    <source>
        <dbReference type="Proteomes" id="UP000314987"/>
    </source>
</evidence>
<dbReference type="GO" id="GO:0034394">
    <property type="term" value="P:protein localization to cell surface"/>
    <property type="evidence" value="ECO:0007669"/>
    <property type="project" value="Ensembl"/>
</dbReference>
<dbReference type="GO" id="GO:0031901">
    <property type="term" value="C:early endosome membrane"/>
    <property type="evidence" value="ECO:0007669"/>
    <property type="project" value="UniProtKB-SubCell"/>
</dbReference>
<dbReference type="InterPro" id="IPR002014">
    <property type="entry name" value="VHS_dom"/>
</dbReference>
<feature type="domain" description="VHS" evidence="11">
    <location>
        <begin position="23"/>
        <end position="153"/>
    </location>
</feature>
<dbReference type="CDD" id="cd17010">
    <property type="entry name" value="VHS_GGA2"/>
    <property type="match status" value="1"/>
</dbReference>
<evidence type="ECO:0000256" key="2">
    <source>
        <dbReference type="ARBA" id="ARBA00004220"/>
    </source>
</evidence>
<organism evidence="14 15">
    <name type="scientific">Vombatus ursinus</name>
    <name type="common">Common wombat</name>
    <dbReference type="NCBI Taxonomy" id="29139"/>
    <lineage>
        <taxon>Eukaryota</taxon>
        <taxon>Metazoa</taxon>
        <taxon>Chordata</taxon>
        <taxon>Craniata</taxon>
        <taxon>Vertebrata</taxon>
        <taxon>Euteleostomi</taxon>
        <taxon>Mammalia</taxon>
        <taxon>Metatheria</taxon>
        <taxon>Diprotodontia</taxon>
        <taxon>Vombatidae</taxon>
        <taxon>Vombatus</taxon>
    </lineage>
</organism>
<dbReference type="SMART" id="SM00809">
    <property type="entry name" value="Alpha_adaptinC2"/>
    <property type="match status" value="1"/>
</dbReference>
<evidence type="ECO:0000256" key="1">
    <source>
        <dbReference type="ARBA" id="ARBA00004150"/>
    </source>
</evidence>
<dbReference type="SUPFAM" id="SSF49348">
    <property type="entry name" value="Clathrin adaptor appendage domain"/>
    <property type="match status" value="1"/>
</dbReference>
<evidence type="ECO:0000256" key="9">
    <source>
        <dbReference type="ARBA" id="ARBA00023136"/>
    </source>
</evidence>
<dbReference type="SMART" id="SM00288">
    <property type="entry name" value="VHS"/>
    <property type="match status" value="1"/>
</dbReference>
<dbReference type="PROSITE" id="PS50179">
    <property type="entry name" value="VHS"/>
    <property type="match status" value="1"/>
</dbReference>
<dbReference type="FunFam" id="1.20.5.170:FF:000023">
    <property type="entry name" value="ADP-ribosylation factor-binding protein GGA3 isoform X1"/>
    <property type="match status" value="1"/>
</dbReference>
<dbReference type="Pfam" id="PF02883">
    <property type="entry name" value="Alpha_adaptinC2"/>
    <property type="match status" value="1"/>
</dbReference>
<dbReference type="AlphaFoldDB" id="A0A4X2LB30"/>
<dbReference type="OrthoDB" id="447025at2759"/>
<dbReference type="FunFam" id="2.60.40.1230:FF:000001">
    <property type="entry name" value="ADP-ribosylation factor-binding protein GGA1 isoform 1"/>
    <property type="match status" value="1"/>
</dbReference>
<dbReference type="GO" id="GO:0043130">
    <property type="term" value="F:ubiquitin binding"/>
    <property type="evidence" value="ECO:0007669"/>
    <property type="project" value="InterPro"/>
</dbReference>
<evidence type="ECO:0000259" key="13">
    <source>
        <dbReference type="PROSITE" id="PS50909"/>
    </source>
</evidence>
<reference evidence="14" key="2">
    <citation type="submission" date="2025-08" db="UniProtKB">
        <authorList>
            <consortium name="Ensembl"/>
        </authorList>
    </citation>
    <scope>IDENTIFICATION</scope>
</reference>
<dbReference type="GeneID" id="114025763"/>